<sequence>MESQLQSCVLNKDVKKRILVIDDNADTLILLQCVLEDICKWDVITVKSADEGLVKATTETLDVIILDGVMPEMDALNFLTQLRSNPNTQTLPVILLTGSIIIAEQISFLDYNVSGVIIKPFDPLSLCEQVAQFLGWTIAM</sequence>
<dbReference type="SUPFAM" id="SSF52172">
    <property type="entry name" value="CheY-like"/>
    <property type="match status" value="1"/>
</dbReference>
<dbReference type="Proteomes" id="UP000640531">
    <property type="component" value="Unassembled WGS sequence"/>
</dbReference>
<proteinExistence type="predicted"/>
<keyword evidence="5" id="KW-1185">Reference proteome</keyword>
<dbReference type="InterPro" id="IPR050595">
    <property type="entry name" value="Bact_response_regulator"/>
</dbReference>
<dbReference type="Gene3D" id="3.40.50.2300">
    <property type="match status" value="1"/>
</dbReference>
<evidence type="ECO:0000256" key="2">
    <source>
        <dbReference type="PROSITE-ProRule" id="PRU00169"/>
    </source>
</evidence>
<dbReference type="PANTHER" id="PTHR44591:SF22">
    <property type="entry name" value="CHEY SUBFAMILY"/>
    <property type="match status" value="1"/>
</dbReference>
<evidence type="ECO:0000313" key="4">
    <source>
        <dbReference type="EMBL" id="MBD2570678.1"/>
    </source>
</evidence>
<protein>
    <submittedName>
        <fullName evidence="4">Response regulator</fullName>
    </submittedName>
</protein>
<evidence type="ECO:0000259" key="3">
    <source>
        <dbReference type="PROSITE" id="PS50110"/>
    </source>
</evidence>
<gene>
    <name evidence="4" type="ORF">H6G59_22835</name>
</gene>
<feature type="domain" description="Response regulatory" evidence="3">
    <location>
        <begin position="17"/>
        <end position="134"/>
    </location>
</feature>
<keyword evidence="1 2" id="KW-0597">Phosphoprotein</keyword>
<comment type="caution">
    <text evidence="4">The sequence shown here is derived from an EMBL/GenBank/DDBJ whole genome shotgun (WGS) entry which is preliminary data.</text>
</comment>
<dbReference type="PANTHER" id="PTHR44591">
    <property type="entry name" value="STRESS RESPONSE REGULATOR PROTEIN 1"/>
    <property type="match status" value="1"/>
</dbReference>
<evidence type="ECO:0000313" key="5">
    <source>
        <dbReference type="Proteomes" id="UP000640531"/>
    </source>
</evidence>
<evidence type="ECO:0000256" key="1">
    <source>
        <dbReference type="ARBA" id="ARBA00022553"/>
    </source>
</evidence>
<reference evidence="4 5" key="1">
    <citation type="journal article" date="2020" name="ISME J.">
        <title>Comparative genomics reveals insights into cyanobacterial evolution and habitat adaptation.</title>
        <authorList>
            <person name="Chen M.Y."/>
            <person name="Teng W.K."/>
            <person name="Zhao L."/>
            <person name="Hu C.X."/>
            <person name="Zhou Y.K."/>
            <person name="Han B.P."/>
            <person name="Song L.R."/>
            <person name="Shu W.S."/>
        </authorList>
    </citation>
    <scope>NUCLEOTIDE SEQUENCE [LARGE SCALE GENOMIC DNA]</scope>
    <source>
        <strain evidence="4 5">FACHB-196</strain>
    </source>
</reference>
<dbReference type="Pfam" id="PF00072">
    <property type="entry name" value="Response_reg"/>
    <property type="match status" value="1"/>
</dbReference>
<dbReference type="RefSeq" id="WP_190718977.1">
    <property type="nucleotide sequence ID" value="NZ_JACJST010000028.1"/>
</dbReference>
<dbReference type="InterPro" id="IPR011006">
    <property type="entry name" value="CheY-like_superfamily"/>
</dbReference>
<dbReference type="InterPro" id="IPR001789">
    <property type="entry name" value="Sig_transdc_resp-reg_receiver"/>
</dbReference>
<dbReference type="SMART" id="SM00448">
    <property type="entry name" value="REC"/>
    <property type="match status" value="1"/>
</dbReference>
<accession>A0ABR8FL12</accession>
<name>A0ABR8FL12_9NOST</name>
<dbReference type="EMBL" id="JACJST010000028">
    <property type="protein sequence ID" value="MBD2570678.1"/>
    <property type="molecule type" value="Genomic_DNA"/>
</dbReference>
<feature type="modified residue" description="4-aspartylphosphate" evidence="2">
    <location>
        <position position="67"/>
    </location>
</feature>
<dbReference type="PROSITE" id="PS50110">
    <property type="entry name" value="RESPONSE_REGULATORY"/>
    <property type="match status" value="1"/>
</dbReference>
<organism evidence="4 5">
    <name type="scientific">Anabaena lutea FACHB-196</name>
    <dbReference type="NCBI Taxonomy" id="2692881"/>
    <lineage>
        <taxon>Bacteria</taxon>
        <taxon>Bacillati</taxon>
        <taxon>Cyanobacteriota</taxon>
        <taxon>Cyanophyceae</taxon>
        <taxon>Nostocales</taxon>
        <taxon>Nostocaceae</taxon>
        <taxon>Anabaena</taxon>
    </lineage>
</organism>